<reference evidence="1 2" key="1">
    <citation type="journal article" date="2023" name="Life. Sci Alliance">
        <title>Evolutionary insights into 3D genome organization and epigenetic landscape of Vigna mungo.</title>
        <authorList>
            <person name="Junaid A."/>
            <person name="Singh B."/>
            <person name="Bhatia S."/>
        </authorList>
    </citation>
    <scope>NUCLEOTIDE SEQUENCE [LARGE SCALE GENOMIC DNA]</scope>
    <source>
        <strain evidence="1">Urdbean</strain>
    </source>
</reference>
<dbReference type="Proteomes" id="UP001374535">
    <property type="component" value="Chromosome 1"/>
</dbReference>
<keyword evidence="2" id="KW-1185">Reference proteome</keyword>
<dbReference type="EMBL" id="CP144700">
    <property type="protein sequence ID" value="WVZ25189.1"/>
    <property type="molecule type" value="Genomic_DNA"/>
</dbReference>
<protein>
    <submittedName>
        <fullName evidence="1">Uncharacterized protein</fullName>
    </submittedName>
</protein>
<gene>
    <name evidence="1" type="ORF">V8G54_003733</name>
</gene>
<proteinExistence type="predicted"/>
<evidence type="ECO:0000313" key="2">
    <source>
        <dbReference type="Proteomes" id="UP001374535"/>
    </source>
</evidence>
<sequence>MHEQGDQAFSVAATLGAALLLYSEHHDPPGMDDLSTYEDDQYLHPFDNKHCIHHTQGKLHSAILDQFQCQDNIYYKLSQMLELLDCEDDRGPSLMNVWPALVYHTGNGFPGRDSEMPV</sequence>
<dbReference type="AlphaFoldDB" id="A0AAQ3SEI0"/>
<name>A0AAQ3SEI0_VIGMU</name>
<accession>A0AAQ3SEI0</accession>
<evidence type="ECO:0000313" key="1">
    <source>
        <dbReference type="EMBL" id="WVZ25189.1"/>
    </source>
</evidence>
<organism evidence="1 2">
    <name type="scientific">Vigna mungo</name>
    <name type="common">Black gram</name>
    <name type="synonym">Phaseolus mungo</name>
    <dbReference type="NCBI Taxonomy" id="3915"/>
    <lineage>
        <taxon>Eukaryota</taxon>
        <taxon>Viridiplantae</taxon>
        <taxon>Streptophyta</taxon>
        <taxon>Embryophyta</taxon>
        <taxon>Tracheophyta</taxon>
        <taxon>Spermatophyta</taxon>
        <taxon>Magnoliopsida</taxon>
        <taxon>eudicotyledons</taxon>
        <taxon>Gunneridae</taxon>
        <taxon>Pentapetalae</taxon>
        <taxon>rosids</taxon>
        <taxon>fabids</taxon>
        <taxon>Fabales</taxon>
        <taxon>Fabaceae</taxon>
        <taxon>Papilionoideae</taxon>
        <taxon>50 kb inversion clade</taxon>
        <taxon>NPAAA clade</taxon>
        <taxon>indigoferoid/millettioid clade</taxon>
        <taxon>Phaseoleae</taxon>
        <taxon>Vigna</taxon>
    </lineage>
</organism>